<accession>A0A422N1Z5</accession>
<dbReference type="InterPro" id="IPR003439">
    <property type="entry name" value="ABC_transporter-like_ATP-bd"/>
</dbReference>
<evidence type="ECO:0000259" key="3">
    <source>
        <dbReference type="PROSITE" id="PS50893"/>
    </source>
</evidence>
<dbReference type="VEuPathDB" id="TriTrypDB:TRSC58_06478"/>
<comment type="caution">
    <text evidence="4">The sequence shown here is derived from an EMBL/GenBank/DDBJ whole genome shotgun (WGS) entry which is preliminary data.</text>
</comment>
<protein>
    <submittedName>
        <fullName evidence="4">ABCA1 transporter</fullName>
    </submittedName>
</protein>
<sequence>VVEGVVTVCDLRKECPNGKVAVRNLTLDILPGEGFGLLGTNGAGKTTTISILCQEFLPTGGSVYVCGYDVVEESAAALQYVGYYPQFDACLDFLTVEEHLRLCAGLCCIAERQHDEGVSGRLRLCGLVEYRSTLAHELSRGDRRKRSVTMALVCGPRVVFFDEALAGMDPVARCGLWTMIETTAKYYSVVLMTDHLEVGVLVDVVAIMVVVRCGASVTRHT</sequence>
<keyword evidence="5" id="KW-1185">Reference proteome</keyword>
<dbReference type="EMBL" id="MKGL01000385">
    <property type="protein sequence ID" value="RNE99463.1"/>
    <property type="molecule type" value="Genomic_DNA"/>
</dbReference>
<dbReference type="PANTHER" id="PTHR19229">
    <property type="entry name" value="ATP-BINDING CASSETTE TRANSPORTER SUBFAMILY A ABCA"/>
    <property type="match status" value="1"/>
</dbReference>
<dbReference type="OMA" id="LRRDMWK"/>
<feature type="non-terminal residue" evidence="4">
    <location>
        <position position="1"/>
    </location>
</feature>
<name>A0A422N1Z5_TRYRA</name>
<proteinExistence type="predicted"/>
<dbReference type="PANTHER" id="PTHR19229:SF262">
    <property type="entry name" value="TRANSPORTER, PUTATIVE-RELATED"/>
    <property type="match status" value="1"/>
</dbReference>
<dbReference type="InterPro" id="IPR027417">
    <property type="entry name" value="P-loop_NTPase"/>
</dbReference>
<dbReference type="SMART" id="SM00382">
    <property type="entry name" value="AAA"/>
    <property type="match status" value="1"/>
</dbReference>
<dbReference type="RefSeq" id="XP_029235216.1">
    <property type="nucleotide sequence ID" value="XM_029384943.1"/>
</dbReference>
<dbReference type="GO" id="GO:0140359">
    <property type="term" value="F:ABC-type transporter activity"/>
    <property type="evidence" value="ECO:0007669"/>
    <property type="project" value="InterPro"/>
</dbReference>
<evidence type="ECO:0000313" key="5">
    <source>
        <dbReference type="Proteomes" id="UP000283634"/>
    </source>
</evidence>
<dbReference type="InterPro" id="IPR026082">
    <property type="entry name" value="ABCA"/>
</dbReference>
<keyword evidence="1" id="KW-0547">Nucleotide-binding</keyword>
<dbReference type="PROSITE" id="PS50893">
    <property type="entry name" value="ABC_TRANSPORTER_2"/>
    <property type="match status" value="1"/>
</dbReference>
<dbReference type="GO" id="GO:0016020">
    <property type="term" value="C:membrane"/>
    <property type="evidence" value="ECO:0007669"/>
    <property type="project" value="InterPro"/>
</dbReference>
<organism evidence="4 5">
    <name type="scientific">Trypanosoma rangeli</name>
    <dbReference type="NCBI Taxonomy" id="5698"/>
    <lineage>
        <taxon>Eukaryota</taxon>
        <taxon>Discoba</taxon>
        <taxon>Euglenozoa</taxon>
        <taxon>Kinetoplastea</taxon>
        <taxon>Metakinetoplastina</taxon>
        <taxon>Trypanosomatida</taxon>
        <taxon>Trypanosomatidae</taxon>
        <taxon>Trypanosoma</taxon>
        <taxon>Herpetosoma</taxon>
    </lineage>
</organism>
<dbReference type="Pfam" id="PF00005">
    <property type="entry name" value="ABC_tran"/>
    <property type="match status" value="1"/>
</dbReference>
<evidence type="ECO:0000313" key="4">
    <source>
        <dbReference type="EMBL" id="RNE99463.1"/>
    </source>
</evidence>
<feature type="domain" description="ABC transporter" evidence="3">
    <location>
        <begin position="6"/>
        <end position="217"/>
    </location>
</feature>
<dbReference type="Proteomes" id="UP000283634">
    <property type="component" value="Unassembled WGS sequence"/>
</dbReference>
<evidence type="ECO:0000256" key="2">
    <source>
        <dbReference type="ARBA" id="ARBA00022840"/>
    </source>
</evidence>
<dbReference type="SUPFAM" id="SSF52540">
    <property type="entry name" value="P-loop containing nucleoside triphosphate hydrolases"/>
    <property type="match status" value="1"/>
</dbReference>
<dbReference type="GO" id="GO:0005319">
    <property type="term" value="F:lipid transporter activity"/>
    <property type="evidence" value="ECO:0007669"/>
    <property type="project" value="TreeGrafter"/>
</dbReference>
<dbReference type="GO" id="GO:0016887">
    <property type="term" value="F:ATP hydrolysis activity"/>
    <property type="evidence" value="ECO:0007669"/>
    <property type="project" value="InterPro"/>
</dbReference>
<gene>
    <name evidence="4" type="ORF">TraAM80_08184</name>
</gene>
<dbReference type="GO" id="GO:0005524">
    <property type="term" value="F:ATP binding"/>
    <property type="evidence" value="ECO:0007669"/>
    <property type="project" value="UniProtKB-KW"/>
</dbReference>
<evidence type="ECO:0000256" key="1">
    <source>
        <dbReference type="ARBA" id="ARBA00022741"/>
    </source>
</evidence>
<dbReference type="Gene3D" id="3.40.50.300">
    <property type="entry name" value="P-loop containing nucleotide triphosphate hydrolases"/>
    <property type="match status" value="1"/>
</dbReference>
<dbReference type="OrthoDB" id="6512918at2759"/>
<dbReference type="GeneID" id="40332117"/>
<dbReference type="AlphaFoldDB" id="A0A422N1Z5"/>
<keyword evidence="2" id="KW-0067">ATP-binding</keyword>
<reference evidence="4 5" key="1">
    <citation type="journal article" date="2018" name="BMC Genomics">
        <title>Genomic comparison of Trypanosoma conorhini and Trypanosoma rangeli to Trypanosoma cruzi strains of high and low virulence.</title>
        <authorList>
            <person name="Bradwell K.R."/>
            <person name="Koparde V.N."/>
            <person name="Matveyev A.V."/>
            <person name="Serrano M.G."/>
            <person name="Alves J.M."/>
            <person name="Parikh H."/>
            <person name="Huang B."/>
            <person name="Lee V."/>
            <person name="Espinosa-Alvarez O."/>
            <person name="Ortiz P.A."/>
            <person name="Costa-Martins A.G."/>
            <person name="Teixeira M.M."/>
            <person name="Buck G.A."/>
        </authorList>
    </citation>
    <scope>NUCLEOTIDE SEQUENCE [LARGE SCALE GENOMIC DNA]</scope>
    <source>
        <strain evidence="4 5">AM80</strain>
    </source>
</reference>
<dbReference type="InterPro" id="IPR003593">
    <property type="entry name" value="AAA+_ATPase"/>
</dbReference>